<dbReference type="Proteomes" id="UP000198432">
    <property type="component" value="Unassembled WGS sequence"/>
</dbReference>
<evidence type="ECO:0000256" key="2">
    <source>
        <dbReference type="ARBA" id="ARBA00022692"/>
    </source>
</evidence>
<feature type="transmembrane region" description="Helical" evidence="5">
    <location>
        <begin position="190"/>
        <end position="208"/>
    </location>
</feature>
<dbReference type="InterPro" id="IPR018247">
    <property type="entry name" value="EF_Hand_1_Ca_BS"/>
</dbReference>
<dbReference type="EMBL" id="FZOQ01000015">
    <property type="protein sequence ID" value="SNS85644.1"/>
    <property type="molecule type" value="Genomic_DNA"/>
</dbReference>
<keyword evidence="3 5" id="KW-1133">Transmembrane helix</keyword>
<feature type="transmembrane region" description="Helical" evidence="5">
    <location>
        <begin position="81"/>
        <end position="99"/>
    </location>
</feature>
<dbReference type="InterPro" id="IPR002048">
    <property type="entry name" value="EF_hand_dom"/>
</dbReference>
<dbReference type="SUPFAM" id="SSF47473">
    <property type="entry name" value="EF-hand"/>
    <property type="match status" value="1"/>
</dbReference>
<protein>
    <submittedName>
        <fullName evidence="7">Cation:H+ antiporter</fullName>
    </submittedName>
</protein>
<dbReference type="Gene3D" id="1.20.1420.30">
    <property type="entry name" value="NCX, central ion-binding region"/>
    <property type="match status" value="1"/>
</dbReference>
<dbReference type="Pfam" id="PF01699">
    <property type="entry name" value="Na_Ca_ex"/>
    <property type="match status" value="2"/>
</dbReference>
<evidence type="ECO:0000313" key="7">
    <source>
        <dbReference type="EMBL" id="SNS85644.1"/>
    </source>
</evidence>
<comment type="subcellular location">
    <subcellularLocation>
        <location evidence="1">Membrane</location>
        <topology evidence="1">Multi-pass membrane protein</topology>
    </subcellularLocation>
</comment>
<dbReference type="Pfam" id="PF13833">
    <property type="entry name" value="EF-hand_8"/>
    <property type="match status" value="1"/>
</dbReference>
<sequence>MGRRCLVSTWIWALVLLAAVWAAHWGAEHLAKPLKKLRQQWGFSVAAGGALVGLAAASPEIGINVASAITGVADIGLGTMFGSNVIAIPFMVITAYIATRHLKKKNADKAHQQHIKEHLLKVDPTAVTVQALPYLVILAVVAILTIPAPWQGLQPVDGWIMLGIYFIYLTQALLRGKEEGEKVEWKKKEIWLAVAGLAALGAGAYFTVRATENIVAALGISKIVGGLFITAPMAALPEVFATWSVAKSGQITSAVTSVIGDHAVTLTVAFLPLALVVVPVNDLPLYITVLSFAALVGILYAAFIHWGGKDGKHGFNRWQVFSLGGVVLVYVGVMLLGVLQVLGGSSGEGAKLFKAFNQDQNDYLEEREFYRAIARMDFFGAWNHNHDQSLSEDEWRAGISEYLGGYKLDQVEEFRAWDLNGNGQIAEEEFRQGLLSAIDIDSNGQISESEFVNLYKEGHKSEN</sequence>
<evidence type="ECO:0000313" key="8">
    <source>
        <dbReference type="Proteomes" id="UP000198432"/>
    </source>
</evidence>
<keyword evidence="2 5" id="KW-0812">Transmembrane</keyword>
<evidence type="ECO:0000259" key="6">
    <source>
        <dbReference type="PROSITE" id="PS50222"/>
    </source>
</evidence>
<dbReference type="CDD" id="cd00051">
    <property type="entry name" value="EFh"/>
    <property type="match status" value="1"/>
</dbReference>
<evidence type="ECO:0000256" key="3">
    <source>
        <dbReference type="ARBA" id="ARBA00022989"/>
    </source>
</evidence>
<evidence type="ECO:0000256" key="4">
    <source>
        <dbReference type="ARBA" id="ARBA00023136"/>
    </source>
</evidence>
<feature type="transmembrane region" description="Helical" evidence="5">
    <location>
        <begin position="285"/>
        <end position="308"/>
    </location>
</feature>
<dbReference type="InterPro" id="IPR004837">
    <property type="entry name" value="NaCa_Exmemb"/>
</dbReference>
<organism evidence="7 8">
    <name type="scientific">Pontibacter ummariensis</name>
    <dbReference type="NCBI Taxonomy" id="1610492"/>
    <lineage>
        <taxon>Bacteria</taxon>
        <taxon>Pseudomonadati</taxon>
        <taxon>Bacteroidota</taxon>
        <taxon>Cytophagia</taxon>
        <taxon>Cytophagales</taxon>
        <taxon>Hymenobacteraceae</taxon>
        <taxon>Pontibacter</taxon>
    </lineage>
</organism>
<dbReference type="PROSITE" id="PS00018">
    <property type="entry name" value="EF_HAND_1"/>
    <property type="match status" value="1"/>
</dbReference>
<keyword evidence="8" id="KW-1185">Reference proteome</keyword>
<feature type="transmembrane region" description="Helical" evidence="5">
    <location>
        <begin position="320"/>
        <end position="342"/>
    </location>
</feature>
<feature type="transmembrane region" description="Helical" evidence="5">
    <location>
        <begin position="156"/>
        <end position="174"/>
    </location>
</feature>
<name>A0A239HZF5_9BACT</name>
<dbReference type="InterPro" id="IPR011992">
    <property type="entry name" value="EF-hand-dom_pair"/>
</dbReference>
<dbReference type="Pfam" id="PF13202">
    <property type="entry name" value="EF-hand_5"/>
    <property type="match status" value="1"/>
</dbReference>
<feature type="transmembrane region" description="Helical" evidence="5">
    <location>
        <begin position="258"/>
        <end position="279"/>
    </location>
</feature>
<dbReference type="GO" id="GO:0055085">
    <property type="term" value="P:transmembrane transport"/>
    <property type="evidence" value="ECO:0007669"/>
    <property type="project" value="InterPro"/>
</dbReference>
<feature type="transmembrane region" description="Helical" evidence="5">
    <location>
        <begin position="131"/>
        <end position="150"/>
    </location>
</feature>
<dbReference type="GO" id="GO:0016020">
    <property type="term" value="C:membrane"/>
    <property type="evidence" value="ECO:0007669"/>
    <property type="project" value="UniProtKB-SubCell"/>
</dbReference>
<feature type="domain" description="EF-hand" evidence="6">
    <location>
        <begin position="426"/>
        <end position="461"/>
    </location>
</feature>
<dbReference type="InterPro" id="IPR044880">
    <property type="entry name" value="NCX_ion-bd_dom_sf"/>
</dbReference>
<accession>A0A239HZF5</accession>
<dbReference type="Gene3D" id="1.10.238.10">
    <property type="entry name" value="EF-hand"/>
    <property type="match status" value="1"/>
</dbReference>
<evidence type="ECO:0000256" key="5">
    <source>
        <dbReference type="SAM" id="Phobius"/>
    </source>
</evidence>
<dbReference type="GO" id="GO:0005509">
    <property type="term" value="F:calcium ion binding"/>
    <property type="evidence" value="ECO:0007669"/>
    <property type="project" value="InterPro"/>
</dbReference>
<proteinExistence type="predicted"/>
<evidence type="ECO:0000256" key="1">
    <source>
        <dbReference type="ARBA" id="ARBA00004141"/>
    </source>
</evidence>
<reference evidence="8" key="1">
    <citation type="submission" date="2017-06" db="EMBL/GenBank/DDBJ databases">
        <authorList>
            <person name="Varghese N."/>
            <person name="Submissions S."/>
        </authorList>
    </citation>
    <scope>NUCLEOTIDE SEQUENCE [LARGE SCALE GENOMIC DNA]</scope>
    <source>
        <strain evidence="8">NKM1</strain>
    </source>
</reference>
<keyword evidence="4 5" id="KW-0472">Membrane</keyword>
<gene>
    <name evidence="7" type="ORF">SAMN06296052_1158</name>
</gene>
<dbReference type="AlphaFoldDB" id="A0A239HZF5"/>
<dbReference type="PROSITE" id="PS50222">
    <property type="entry name" value="EF_HAND_2"/>
    <property type="match status" value="1"/>
</dbReference>
<feature type="transmembrane region" description="Helical" evidence="5">
    <location>
        <begin position="214"/>
        <end position="237"/>
    </location>
</feature>